<dbReference type="InterPro" id="IPR036291">
    <property type="entry name" value="NAD(P)-bd_dom_sf"/>
</dbReference>
<organism evidence="3">
    <name type="scientific">Hydrogenobacter sp</name>
    <dbReference type="NCBI Taxonomy" id="2152829"/>
    <lineage>
        <taxon>Bacteria</taxon>
        <taxon>Pseudomonadati</taxon>
        <taxon>Aquificota</taxon>
        <taxon>Aquificia</taxon>
        <taxon>Aquificales</taxon>
        <taxon>Aquificaceae</taxon>
        <taxon>Hydrogenobacter</taxon>
    </lineage>
</organism>
<dbReference type="Pfam" id="PF13561">
    <property type="entry name" value="adh_short_C2"/>
    <property type="match status" value="1"/>
</dbReference>
<evidence type="ECO:0000256" key="1">
    <source>
        <dbReference type="ARBA" id="ARBA00006484"/>
    </source>
</evidence>
<evidence type="ECO:0000313" key="3">
    <source>
        <dbReference type="EMBL" id="HEW46862.1"/>
    </source>
</evidence>
<comment type="caution">
    <text evidence="3">The sequence shown here is derived from an EMBL/GenBank/DDBJ whole genome shotgun (WGS) entry which is preliminary data.</text>
</comment>
<dbReference type="GO" id="GO:0016491">
    <property type="term" value="F:oxidoreductase activity"/>
    <property type="evidence" value="ECO:0007669"/>
    <property type="project" value="UniProtKB-KW"/>
</dbReference>
<dbReference type="EMBL" id="DSFP01000080">
    <property type="protein sequence ID" value="HEW46862.1"/>
    <property type="molecule type" value="Genomic_DNA"/>
</dbReference>
<protein>
    <submittedName>
        <fullName evidence="3">SDR family oxidoreductase</fullName>
    </submittedName>
</protein>
<dbReference type="PANTHER" id="PTHR43639:SF1">
    <property type="entry name" value="SHORT-CHAIN DEHYDROGENASE_REDUCTASE FAMILY PROTEIN"/>
    <property type="match status" value="1"/>
</dbReference>
<dbReference type="InterPro" id="IPR002347">
    <property type="entry name" value="SDR_fam"/>
</dbReference>
<accession>A0A7C2V6F5</accession>
<name>A0A7C2V6F5_9AQUI</name>
<dbReference type="PANTHER" id="PTHR43639">
    <property type="entry name" value="OXIDOREDUCTASE, SHORT-CHAIN DEHYDROGENASE/REDUCTASE FAMILY (AFU_ORTHOLOGUE AFUA_5G02870)"/>
    <property type="match status" value="1"/>
</dbReference>
<comment type="similarity">
    <text evidence="1">Belongs to the short-chain dehydrogenases/reductases (SDR) family.</text>
</comment>
<keyword evidence="2" id="KW-0560">Oxidoreductase</keyword>
<gene>
    <name evidence="3" type="ORF">ENO47_09445</name>
</gene>
<reference evidence="3" key="1">
    <citation type="journal article" date="2020" name="mSystems">
        <title>Genome- and Community-Level Interaction Insights into Carbon Utilization and Element Cycling Functions of Hydrothermarchaeota in Hydrothermal Sediment.</title>
        <authorList>
            <person name="Zhou Z."/>
            <person name="Liu Y."/>
            <person name="Xu W."/>
            <person name="Pan J."/>
            <person name="Luo Z.H."/>
            <person name="Li M."/>
        </authorList>
    </citation>
    <scope>NUCLEOTIDE SEQUENCE [LARGE SCALE GENOMIC DNA]</scope>
    <source>
        <strain evidence="3">SpSt-132</strain>
    </source>
</reference>
<evidence type="ECO:0000256" key="2">
    <source>
        <dbReference type="ARBA" id="ARBA00023002"/>
    </source>
</evidence>
<dbReference type="AlphaFoldDB" id="A0A7C2V6F5"/>
<dbReference type="Gene3D" id="3.40.50.720">
    <property type="entry name" value="NAD(P)-binding Rossmann-like Domain"/>
    <property type="match status" value="1"/>
</dbReference>
<proteinExistence type="inferred from homology"/>
<sequence>MKRAIITGIRRIGHKVAKSLLEKGWTVGVVYKTSEDIYKSLSKEFGPRVFGVRADLSLWQDCERAIRELSERLGGVDAFLHLASPYEATPLDSLKEEDIDKHFKPIAQAFLVFCKELYPVMLKNPGDIKGRIIAFGDWATNTTPYRNYSAYFVAKGALHTAVKVMAKELAPHILVNAIALGPTVKPPDFSQEKWQEYINKTPLKRPVSVEDVIKLTHYLLEVESMTGEIINLDSGRHVSGECT</sequence>
<dbReference type="SUPFAM" id="SSF51735">
    <property type="entry name" value="NAD(P)-binding Rossmann-fold domains"/>
    <property type="match status" value="1"/>
</dbReference>